<evidence type="ECO:0000313" key="2">
    <source>
        <dbReference type="Proteomes" id="UP000037122"/>
    </source>
</evidence>
<dbReference type="VEuPathDB" id="FungiDB:QG37_00846"/>
<protein>
    <submittedName>
        <fullName evidence="1">Uncharacterized protein</fullName>
    </submittedName>
</protein>
<dbReference type="Proteomes" id="UP000037122">
    <property type="component" value="Unassembled WGS sequence"/>
</dbReference>
<accession>A0A0L0P712</accession>
<dbReference type="EMBL" id="LGST01000006">
    <property type="protein sequence ID" value="KNE02158.1"/>
    <property type="molecule type" value="Genomic_DNA"/>
</dbReference>
<reference evidence="2" key="1">
    <citation type="journal article" date="2015" name="BMC Genomics">
        <title>Draft genome of a commonly misdiagnosed multidrug resistant pathogen Candida auris.</title>
        <authorList>
            <person name="Chatterjee S."/>
            <person name="Alampalli S.V."/>
            <person name="Nageshan R.K."/>
            <person name="Chettiar S.T."/>
            <person name="Joshi S."/>
            <person name="Tatu U.S."/>
        </authorList>
    </citation>
    <scope>NUCLEOTIDE SEQUENCE [LARGE SCALE GENOMIC DNA]</scope>
    <source>
        <strain evidence="2">6684</strain>
    </source>
</reference>
<organism evidence="1 2">
    <name type="scientific">Candidozyma auris</name>
    <name type="common">Yeast</name>
    <name type="synonym">Candida auris</name>
    <dbReference type="NCBI Taxonomy" id="498019"/>
    <lineage>
        <taxon>Eukaryota</taxon>
        <taxon>Fungi</taxon>
        <taxon>Dikarya</taxon>
        <taxon>Ascomycota</taxon>
        <taxon>Saccharomycotina</taxon>
        <taxon>Pichiomycetes</taxon>
        <taxon>Metschnikowiaceae</taxon>
        <taxon>Candidozyma</taxon>
    </lineage>
</organism>
<sequence>MRVVLINARDAAGDESPVNQRKPGYYGLCVYVNGHLQLLLEGVVRLTFTAFAAWD</sequence>
<proteinExistence type="predicted"/>
<evidence type="ECO:0000313" key="1">
    <source>
        <dbReference type="EMBL" id="KNE02158.1"/>
    </source>
</evidence>
<comment type="caution">
    <text evidence="1">The sequence shown here is derived from an EMBL/GenBank/DDBJ whole genome shotgun (WGS) entry which is preliminary data.</text>
</comment>
<gene>
    <name evidence="1" type="ORF">QG37_00846</name>
</gene>
<dbReference type="AlphaFoldDB" id="A0A0L0P712"/>
<name>A0A0L0P712_CANAR</name>